<evidence type="ECO:0000256" key="2">
    <source>
        <dbReference type="ARBA" id="ARBA00022490"/>
    </source>
</evidence>
<name>A0ABV7K3L7_9ALTE</name>
<dbReference type="PANTHER" id="PTHR10815">
    <property type="entry name" value="METHYLATED-DNA--PROTEIN-CYSTEINE METHYLTRANSFERASE"/>
    <property type="match status" value="1"/>
</dbReference>
<evidence type="ECO:0000313" key="11">
    <source>
        <dbReference type="EMBL" id="MFC3204082.1"/>
    </source>
</evidence>
<dbReference type="EC" id="2.1.1.63" evidence="8"/>
<accession>A0ABV7K3L7</accession>
<comment type="catalytic activity">
    <reaction evidence="1 8">
        <text>a 4-O-methyl-thymidine in DNA + L-cysteinyl-[protein] = a thymidine in DNA + S-methyl-L-cysteinyl-[protein]</text>
        <dbReference type="Rhea" id="RHEA:53428"/>
        <dbReference type="Rhea" id="RHEA-COMP:10131"/>
        <dbReference type="Rhea" id="RHEA-COMP:10132"/>
        <dbReference type="Rhea" id="RHEA-COMP:13555"/>
        <dbReference type="Rhea" id="RHEA-COMP:13556"/>
        <dbReference type="ChEBI" id="CHEBI:29950"/>
        <dbReference type="ChEBI" id="CHEBI:82612"/>
        <dbReference type="ChEBI" id="CHEBI:137386"/>
        <dbReference type="ChEBI" id="CHEBI:137387"/>
        <dbReference type="EC" id="2.1.1.63"/>
    </reaction>
</comment>
<dbReference type="CDD" id="cd06445">
    <property type="entry name" value="ATase"/>
    <property type="match status" value="1"/>
</dbReference>
<dbReference type="RefSeq" id="WP_123324117.1">
    <property type="nucleotide sequence ID" value="NZ_JBHRSX010000100.1"/>
</dbReference>
<dbReference type="Proteomes" id="UP001595477">
    <property type="component" value="Unassembled WGS sequence"/>
</dbReference>
<dbReference type="SUPFAM" id="SSF53155">
    <property type="entry name" value="Methylated DNA-protein cysteine methyltransferase domain"/>
    <property type="match status" value="1"/>
</dbReference>
<comment type="caution">
    <text evidence="11">The sequence shown here is derived from an EMBL/GenBank/DDBJ whole genome shotgun (WGS) entry which is preliminary data.</text>
</comment>
<comment type="function">
    <text evidence="8">Involved in the cellular defense against the biological effects of O6-methylguanine (O6-MeG) and O4-methylthymine (O4-MeT) in DNA. Repairs the methylated nucleobase in DNA by stoichiometrically transferring the methyl group to a cysteine residue in the enzyme. This is a suicide reaction: the enzyme is irreversibly inactivated.</text>
</comment>
<feature type="domain" description="Methylated-DNA-[protein]-cysteine S-methyltransferase DNA binding" evidence="9">
    <location>
        <begin position="69"/>
        <end position="149"/>
    </location>
</feature>
<dbReference type="SUPFAM" id="SSF46767">
    <property type="entry name" value="Methylated DNA-protein cysteine methyltransferase, C-terminal domain"/>
    <property type="match status" value="1"/>
</dbReference>
<organism evidence="11 12">
    <name type="scientific">Alteromonas oceani</name>
    <dbReference type="NCBI Taxonomy" id="2071609"/>
    <lineage>
        <taxon>Bacteria</taxon>
        <taxon>Pseudomonadati</taxon>
        <taxon>Pseudomonadota</taxon>
        <taxon>Gammaproteobacteria</taxon>
        <taxon>Alteromonadales</taxon>
        <taxon>Alteromonadaceae</taxon>
        <taxon>Alteromonas/Salinimonas group</taxon>
        <taxon>Alteromonas</taxon>
    </lineage>
</organism>
<dbReference type="PROSITE" id="PS00374">
    <property type="entry name" value="MGMT"/>
    <property type="match status" value="1"/>
</dbReference>
<comment type="miscellaneous">
    <text evidence="8">This enzyme catalyzes only one turnover and therefore is not strictly catalytic. According to one definition, an enzyme is a biocatalyst that acts repeatedly and over many reaction cycles.</text>
</comment>
<dbReference type="Gene3D" id="3.30.160.70">
    <property type="entry name" value="Methylated DNA-protein cysteine methyltransferase domain"/>
    <property type="match status" value="1"/>
</dbReference>
<feature type="domain" description="Methylguanine DNA methyltransferase ribonuclease-like" evidence="10">
    <location>
        <begin position="4"/>
        <end position="64"/>
    </location>
</feature>
<evidence type="ECO:0000259" key="9">
    <source>
        <dbReference type="Pfam" id="PF01035"/>
    </source>
</evidence>
<evidence type="ECO:0000313" key="12">
    <source>
        <dbReference type="Proteomes" id="UP001595477"/>
    </source>
</evidence>
<keyword evidence="12" id="KW-1185">Reference proteome</keyword>
<dbReference type="InterPro" id="IPR014048">
    <property type="entry name" value="MethylDNA_cys_MeTrfase_DNA-bd"/>
</dbReference>
<dbReference type="InterPro" id="IPR023546">
    <property type="entry name" value="MGMT"/>
</dbReference>
<dbReference type="Gene3D" id="1.10.10.10">
    <property type="entry name" value="Winged helix-like DNA-binding domain superfamily/Winged helix DNA-binding domain"/>
    <property type="match status" value="1"/>
</dbReference>
<evidence type="ECO:0000256" key="6">
    <source>
        <dbReference type="ARBA" id="ARBA00023204"/>
    </source>
</evidence>
<evidence type="ECO:0000256" key="7">
    <source>
        <dbReference type="ARBA" id="ARBA00049348"/>
    </source>
</evidence>
<keyword evidence="4 8" id="KW-0808">Transferase</keyword>
<protein>
    <recommendedName>
        <fullName evidence="8">Methylated-DNA--protein-cysteine methyltransferase</fullName>
        <ecNumber evidence="8">2.1.1.63</ecNumber>
    </recommendedName>
    <alternativeName>
        <fullName evidence="8">6-O-methylguanine-DNA methyltransferase</fullName>
        <shortName evidence="8">MGMT</shortName>
    </alternativeName>
    <alternativeName>
        <fullName evidence="8">O-6-methylguanine-DNA-alkyltransferase</fullName>
    </alternativeName>
</protein>
<evidence type="ECO:0000259" key="10">
    <source>
        <dbReference type="Pfam" id="PF02870"/>
    </source>
</evidence>
<dbReference type="InterPro" id="IPR036217">
    <property type="entry name" value="MethylDNA_cys_MeTrfase_DNAb"/>
</dbReference>
<keyword evidence="2 8" id="KW-0963">Cytoplasm</keyword>
<dbReference type="InterPro" id="IPR036631">
    <property type="entry name" value="MGMT_N_sf"/>
</dbReference>
<keyword evidence="3 8" id="KW-0489">Methyltransferase</keyword>
<dbReference type="HAMAP" id="MF_00772">
    <property type="entry name" value="OGT"/>
    <property type="match status" value="1"/>
</dbReference>
<dbReference type="GO" id="GO:0003908">
    <property type="term" value="F:methylated-DNA-[protein]-cysteine S-methyltransferase activity"/>
    <property type="evidence" value="ECO:0007669"/>
    <property type="project" value="UniProtKB-EC"/>
</dbReference>
<dbReference type="EMBL" id="JBHRSX010000100">
    <property type="protein sequence ID" value="MFC3204082.1"/>
    <property type="molecule type" value="Genomic_DNA"/>
</dbReference>
<comment type="similarity">
    <text evidence="8">Belongs to the MGMT family.</text>
</comment>
<reference evidence="12" key="1">
    <citation type="journal article" date="2019" name="Int. J. Syst. Evol. Microbiol.">
        <title>The Global Catalogue of Microorganisms (GCM) 10K type strain sequencing project: providing services to taxonomists for standard genome sequencing and annotation.</title>
        <authorList>
            <consortium name="The Broad Institute Genomics Platform"/>
            <consortium name="The Broad Institute Genome Sequencing Center for Infectious Disease"/>
            <person name="Wu L."/>
            <person name="Ma J."/>
        </authorList>
    </citation>
    <scope>NUCLEOTIDE SEQUENCE [LARGE SCALE GENOMIC DNA]</scope>
    <source>
        <strain evidence="12">KCTC 52449</strain>
    </source>
</reference>
<comment type="catalytic activity">
    <reaction evidence="7 8">
        <text>a 6-O-methyl-2'-deoxyguanosine in DNA + L-cysteinyl-[protein] = S-methyl-L-cysteinyl-[protein] + a 2'-deoxyguanosine in DNA</text>
        <dbReference type="Rhea" id="RHEA:24000"/>
        <dbReference type="Rhea" id="RHEA-COMP:10131"/>
        <dbReference type="Rhea" id="RHEA-COMP:10132"/>
        <dbReference type="Rhea" id="RHEA-COMP:11367"/>
        <dbReference type="Rhea" id="RHEA-COMP:11368"/>
        <dbReference type="ChEBI" id="CHEBI:29950"/>
        <dbReference type="ChEBI" id="CHEBI:82612"/>
        <dbReference type="ChEBI" id="CHEBI:85445"/>
        <dbReference type="ChEBI" id="CHEBI:85448"/>
        <dbReference type="EC" id="2.1.1.63"/>
    </reaction>
</comment>
<keyword evidence="6 8" id="KW-0234">DNA repair</keyword>
<sequence length="150" mass="15973">MALSYWQSPCGLMAISADEEGITSIRFVSESTAEASPSDLTQACCEQLEAYFEGRLTTFSVPLNPSGTAFQQQVWRQLQTIPYGHTVSYGDIADGIGKPTASRAVGMANGKNPLTIIVPCHRVIGSNGKLTGYAGGLTRKQFLLALEGAI</sequence>
<evidence type="ECO:0000256" key="4">
    <source>
        <dbReference type="ARBA" id="ARBA00022679"/>
    </source>
</evidence>
<dbReference type="NCBIfam" id="TIGR00589">
    <property type="entry name" value="ogt"/>
    <property type="match status" value="1"/>
</dbReference>
<evidence type="ECO:0000256" key="1">
    <source>
        <dbReference type="ARBA" id="ARBA00001286"/>
    </source>
</evidence>
<evidence type="ECO:0000256" key="5">
    <source>
        <dbReference type="ARBA" id="ARBA00022763"/>
    </source>
</evidence>
<dbReference type="InterPro" id="IPR036388">
    <property type="entry name" value="WH-like_DNA-bd_sf"/>
</dbReference>
<evidence type="ECO:0000256" key="8">
    <source>
        <dbReference type="HAMAP-Rule" id="MF_00772"/>
    </source>
</evidence>
<dbReference type="PANTHER" id="PTHR10815:SF5">
    <property type="entry name" value="METHYLATED-DNA--PROTEIN-CYSTEINE METHYLTRANSFERASE"/>
    <property type="match status" value="1"/>
</dbReference>
<dbReference type="GO" id="GO:0032259">
    <property type="term" value="P:methylation"/>
    <property type="evidence" value="ECO:0007669"/>
    <property type="project" value="UniProtKB-KW"/>
</dbReference>
<keyword evidence="5 8" id="KW-0227">DNA damage</keyword>
<proteinExistence type="inferred from homology"/>
<evidence type="ECO:0000256" key="3">
    <source>
        <dbReference type="ARBA" id="ARBA00022603"/>
    </source>
</evidence>
<dbReference type="Pfam" id="PF02870">
    <property type="entry name" value="Methyltransf_1N"/>
    <property type="match status" value="1"/>
</dbReference>
<gene>
    <name evidence="11" type="ORF">ACFOEW_19935</name>
</gene>
<comment type="subcellular location">
    <subcellularLocation>
        <location evidence="8">Cytoplasm</location>
    </subcellularLocation>
</comment>
<feature type="active site" description="Nucleophile; methyl group acceptor" evidence="8">
    <location>
        <position position="120"/>
    </location>
</feature>
<dbReference type="InterPro" id="IPR008332">
    <property type="entry name" value="MethylG_MeTrfase_N"/>
</dbReference>
<dbReference type="Pfam" id="PF01035">
    <property type="entry name" value="DNA_binding_1"/>
    <property type="match status" value="1"/>
</dbReference>
<dbReference type="InterPro" id="IPR001497">
    <property type="entry name" value="MethylDNA_cys_MeTrfase_AS"/>
</dbReference>